<dbReference type="InterPro" id="IPR002022">
    <property type="entry name" value="Pec_lyase"/>
</dbReference>
<dbReference type="InterPro" id="IPR045032">
    <property type="entry name" value="PEL"/>
</dbReference>
<comment type="caution">
    <text evidence="13">The sequence shown here is derived from an EMBL/GenBank/DDBJ whole genome shotgun (WGS) entry which is preliminary data.</text>
</comment>
<dbReference type="PANTHER" id="PTHR31683">
    <property type="entry name" value="PECTATE LYASE 18-RELATED"/>
    <property type="match status" value="1"/>
</dbReference>
<evidence type="ECO:0000256" key="10">
    <source>
        <dbReference type="ARBA" id="ARBA00023239"/>
    </source>
</evidence>
<protein>
    <recommendedName>
        <fullName evidence="5 11">Pectate lyase</fullName>
        <ecNumber evidence="5 11">4.2.2.2</ecNumber>
    </recommendedName>
</protein>
<comment type="catalytic activity">
    <reaction evidence="1 11">
        <text>Eliminative cleavage of (1-&gt;4)-alpha-D-galacturonan to give oligosaccharides with 4-deoxy-alpha-D-galact-4-enuronosyl groups at their non-reducing ends.</text>
        <dbReference type="EC" id="4.2.2.2"/>
    </reaction>
</comment>
<keyword evidence="9 11" id="KW-0106">Calcium</keyword>
<dbReference type="GO" id="GO:0046872">
    <property type="term" value="F:metal ion binding"/>
    <property type="evidence" value="ECO:0007669"/>
    <property type="project" value="UniProtKB-KW"/>
</dbReference>
<keyword evidence="8" id="KW-0732">Signal</keyword>
<dbReference type="Pfam" id="PF00544">
    <property type="entry name" value="Pectate_lyase_4"/>
    <property type="match status" value="1"/>
</dbReference>
<evidence type="ECO:0000256" key="11">
    <source>
        <dbReference type="RuleBase" id="RU361123"/>
    </source>
</evidence>
<dbReference type="SMART" id="SM00656">
    <property type="entry name" value="Amb_all"/>
    <property type="match status" value="1"/>
</dbReference>
<dbReference type="GO" id="GO:0030570">
    <property type="term" value="F:pectate lyase activity"/>
    <property type="evidence" value="ECO:0007669"/>
    <property type="project" value="UniProtKB-EC"/>
</dbReference>
<keyword evidence="7 11" id="KW-0479">Metal-binding</keyword>
<evidence type="ECO:0000256" key="4">
    <source>
        <dbReference type="ARBA" id="ARBA00010980"/>
    </source>
</evidence>
<evidence type="ECO:0000256" key="5">
    <source>
        <dbReference type="ARBA" id="ARBA00012272"/>
    </source>
</evidence>
<dbReference type="Gene3D" id="2.160.20.10">
    <property type="entry name" value="Single-stranded right-handed beta-helix, Pectin lyase-like"/>
    <property type="match status" value="1"/>
</dbReference>
<proteinExistence type="inferred from homology"/>
<dbReference type="AlphaFoldDB" id="A0AAN7IDH7"/>
<gene>
    <name evidence="13" type="ORF">RGQ29_027299</name>
</gene>
<dbReference type="PRINTS" id="PR00807">
    <property type="entry name" value="AMBALLERGEN"/>
</dbReference>
<dbReference type="EMBL" id="JAXUIC010000008">
    <property type="protein sequence ID" value="KAK4576694.1"/>
    <property type="molecule type" value="Genomic_DNA"/>
</dbReference>
<keyword evidence="6" id="KW-0964">Secreted</keyword>
<evidence type="ECO:0000256" key="6">
    <source>
        <dbReference type="ARBA" id="ARBA00022512"/>
    </source>
</evidence>
<dbReference type="InterPro" id="IPR012334">
    <property type="entry name" value="Pectin_lyas_fold"/>
</dbReference>
<keyword evidence="10 11" id="KW-0456">Lyase</keyword>
<feature type="domain" description="Pectate lyase" evidence="12">
    <location>
        <begin position="120"/>
        <end position="290"/>
    </location>
</feature>
<evidence type="ECO:0000256" key="1">
    <source>
        <dbReference type="ARBA" id="ARBA00000695"/>
    </source>
</evidence>
<organism evidence="13 14">
    <name type="scientific">Quercus rubra</name>
    <name type="common">Northern red oak</name>
    <name type="synonym">Quercus borealis</name>
    <dbReference type="NCBI Taxonomy" id="3512"/>
    <lineage>
        <taxon>Eukaryota</taxon>
        <taxon>Viridiplantae</taxon>
        <taxon>Streptophyta</taxon>
        <taxon>Embryophyta</taxon>
        <taxon>Tracheophyta</taxon>
        <taxon>Spermatophyta</taxon>
        <taxon>Magnoliopsida</taxon>
        <taxon>eudicotyledons</taxon>
        <taxon>Gunneridae</taxon>
        <taxon>Pentapetalae</taxon>
        <taxon>rosids</taxon>
        <taxon>fabids</taxon>
        <taxon>Fagales</taxon>
        <taxon>Fagaceae</taxon>
        <taxon>Quercus</taxon>
    </lineage>
</organism>
<comment type="cofactor">
    <cofactor evidence="11">
        <name>Ca(2+)</name>
        <dbReference type="ChEBI" id="CHEBI:29108"/>
    </cofactor>
    <text evidence="11">Binds 1 Ca(2+) ion. Required for its activity.</text>
</comment>
<comment type="subcellular location">
    <subcellularLocation>
        <location evidence="2">Secreted</location>
        <location evidence="2">Cell wall</location>
    </subcellularLocation>
</comment>
<evidence type="ECO:0000256" key="3">
    <source>
        <dbReference type="ARBA" id="ARBA00005220"/>
    </source>
</evidence>
<comment type="pathway">
    <text evidence="3 11">Glycan metabolism; pectin degradation; 2-dehydro-3-deoxy-D-gluconate from pectin: step 2/5.</text>
</comment>
<evidence type="ECO:0000256" key="2">
    <source>
        <dbReference type="ARBA" id="ARBA00004191"/>
    </source>
</evidence>
<dbReference type="InterPro" id="IPR011050">
    <property type="entry name" value="Pectin_lyase_fold/virulence"/>
</dbReference>
<evidence type="ECO:0000256" key="7">
    <source>
        <dbReference type="ARBA" id="ARBA00022723"/>
    </source>
</evidence>
<evidence type="ECO:0000313" key="14">
    <source>
        <dbReference type="Proteomes" id="UP001324115"/>
    </source>
</evidence>
<comment type="similarity">
    <text evidence="4 11">Belongs to the polysaccharide lyase 1 family.</text>
</comment>
<name>A0AAN7IDH7_QUERU</name>
<evidence type="ECO:0000313" key="13">
    <source>
        <dbReference type="EMBL" id="KAK4576694.1"/>
    </source>
</evidence>
<keyword evidence="14" id="KW-1185">Reference proteome</keyword>
<evidence type="ECO:0000259" key="12">
    <source>
        <dbReference type="SMART" id="SM00656"/>
    </source>
</evidence>
<sequence length="363" mass="41123">MHLALKGINIAILWHFALALVIFMLSISNVSLAKITKIIGLKMNVIDHCWRWNPDWRRNRQQLATCSVGYAGKMTNNIGRGLTQYVVTEPSDNPINPKPGTLRYGTTMIKGKKWITFQRSMRIRLEKPLLISSFTTIDGRGFNVHIAGNACLMIYKQSNIIIHGLRIHHCRSQPPSTVMGPDLKIISLGQVWLDHNTLYDSDDGLLDFKNQDKVILLGHDDGFLRDKNMKVTVMYNHFGPNCNQRKPRIRFRYAHVVNNLYQGWMQYAIGGSMNPSVKSQANIFIAPKSGNKEVTWRNGEKGSWKFYSVNDVFENGARFIEAGASGVKPNYNHEQVFQAANARIARSLTKSTGASQCIPWSRC</sequence>
<dbReference type="InterPro" id="IPR018082">
    <property type="entry name" value="AmbAllergen"/>
</dbReference>
<accession>A0AAN7IDH7</accession>
<keyword evidence="6" id="KW-0134">Cell wall</keyword>
<dbReference type="SUPFAM" id="SSF51126">
    <property type="entry name" value="Pectin lyase-like"/>
    <property type="match status" value="1"/>
</dbReference>
<reference evidence="13 14" key="1">
    <citation type="journal article" date="2023" name="G3 (Bethesda)">
        <title>A haplotype-resolved chromosome-scale genome for Quercus rubra L. provides insights into the genetics of adaptive traits for red oak species.</title>
        <authorList>
            <person name="Kapoor B."/>
            <person name="Jenkins J."/>
            <person name="Schmutz J."/>
            <person name="Zhebentyayeva T."/>
            <person name="Kuelheim C."/>
            <person name="Coggeshall M."/>
            <person name="Heim C."/>
            <person name="Lasky J.R."/>
            <person name="Leites L."/>
            <person name="Islam-Faridi N."/>
            <person name="Romero-Severson J."/>
            <person name="DeLeo V.L."/>
            <person name="Lucas S.M."/>
            <person name="Lazic D."/>
            <person name="Gailing O."/>
            <person name="Carlson J."/>
            <person name="Staton M."/>
        </authorList>
    </citation>
    <scope>NUCLEOTIDE SEQUENCE [LARGE SCALE GENOMIC DNA]</scope>
    <source>
        <strain evidence="13">Pseudo-F2</strain>
    </source>
</reference>
<dbReference type="Proteomes" id="UP001324115">
    <property type="component" value="Unassembled WGS sequence"/>
</dbReference>
<evidence type="ECO:0000256" key="8">
    <source>
        <dbReference type="ARBA" id="ARBA00022729"/>
    </source>
</evidence>
<evidence type="ECO:0000256" key="9">
    <source>
        <dbReference type="ARBA" id="ARBA00022837"/>
    </source>
</evidence>
<dbReference type="PANTHER" id="PTHR31683:SF74">
    <property type="entry name" value="PECTATE LYASE"/>
    <property type="match status" value="1"/>
</dbReference>
<dbReference type="EC" id="4.2.2.2" evidence="5 11"/>